<dbReference type="OrthoDB" id="2130735at2759"/>
<sequence length="387" mass="42982">MLRSALFAFAALSSVVNAAVTPVTRGRKATTGKLTELDQVLVYQPAANYTDPRTLYARTLELCDGTLLATWENYSPEPPLVYFPIYESLDHGKTWSEVGRAEDQVYGFGLRYQPFLYELEQAFGDYPAGTILLSGSAIPTNLSETNIELYASRDKGRTWDFVSHIAHGGVAVPNNGETPVWEPFIYVYEDTLIVYYSDQRDANYGQKLVHQETTDLVNWSDVIDDVAHTPYTDRPGMPTVSKLPNGKFIYTYEWGGNELSESYSFPVTYRIADDPRKFIDATDNYVNASGTIPRGSPYNVWSSVGGENGSIIVSSGTNQELFINRALGDPDAWEKYEISQPTAYTRSLRVLAEDNDYLIVAGGGVLPPSTTNNVTLSIYKLTELLGL</sequence>
<dbReference type="RefSeq" id="XP_045955992.1">
    <property type="nucleotide sequence ID" value="XM_046098198.1"/>
</dbReference>
<accession>A0A9P8UGD7</accession>
<keyword evidence="1" id="KW-0732">Signal</keyword>
<dbReference type="EMBL" id="JAGPXC010000006">
    <property type="protein sequence ID" value="KAH6651714.1"/>
    <property type="molecule type" value="Genomic_DNA"/>
</dbReference>
<dbReference type="CDD" id="cd15482">
    <property type="entry name" value="Sialidase_non-viral"/>
    <property type="match status" value="1"/>
</dbReference>
<proteinExistence type="predicted"/>
<dbReference type="PANTHER" id="PTHR38792:SF3">
    <property type="entry name" value="BNR_ASP-BOX REPEAT DOMAIN PROTEIN (AFU_ORTHOLOGUE AFUA_7G06430)-RELATED"/>
    <property type="match status" value="1"/>
</dbReference>
<feature type="chain" id="PRO_5040193842" evidence="1">
    <location>
        <begin position="19"/>
        <end position="387"/>
    </location>
</feature>
<dbReference type="Gene3D" id="2.120.10.10">
    <property type="match status" value="1"/>
</dbReference>
<organism evidence="2 3">
    <name type="scientific">Truncatella angustata</name>
    <dbReference type="NCBI Taxonomy" id="152316"/>
    <lineage>
        <taxon>Eukaryota</taxon>
        <taxon>Fungi</taxon>
        <taxon>Dikarya</taxon>
        <taxon>Ascomycota</taxon>
        <taxon>Pezizomycotina</taxon>
        <taxon>Sordariomycetes</taxon>
        <taxon>Xylariomycetidae</taxon>
        <taxon>Amphisphaeriales</taxon>
        <taxon>Sporocadaceae</taxon>
        <taxon>Truncatella</taxon>
    </lineage>
</organism>
<keyword evidence="3" id="KW-1185">Reference proteome</keyword>
<dbReference type="SUPFAM" id="SSF110296">
    <property type="entry name" value="Oligoxyloglucan reducing end-specific cellobiohydrolase"/>
    <property type="match status" value="1"/>
</dbReference>
<dbReference type="AlphaFoldDB" id="A0A9P8UGD7"/>
<name>A0A9P8UGD7_9PEZI</name>
<gene>
    <name evidence="2" type="ORF">BKA67DRAFT_520634</name>
</gene>
<dbReference type="GeneID" id="70127090"/>
<evidence type="ECO:0000313" key="3">
    <source>
        <dbReference type="Proteomes" id="UP000758603"/>
    </source>
</evidence>
<comment type="caution">
    <text evidence="2">The sequence shown here is derived from an EMBL/GenBank/DDBJ whole genome shotgun (WGS) entry which is preliminary data.</text>
</comment>
<reference evidence="2" key="1">
    <citation type="journal article" date="2021" name="Nat. Commun.">
        <title>Genetic determinants of endophytism in the Arabidopsis root mycobiome.</title>
        <authorList>
            <person name="Mesny F."/>
            <person name="Miyauchi S."/>
            <person name="Thiergart T."/>
            <person name="Pickel B."/>
            <person name="Atanasova L."/>
            <person name="Karlsson M."/>
            <person name="Huettel B."/>
            <person name="Barry K.W."/>
            <person name="Haridas S."/>
            <person name="Chen C."/>
            <person name="Bauer D."/>
            <person name="Andreopoulos W."/>
            <person name="Pangilinan J."/>
            <person name="LaButti K."/>
            <person name="Riley R."/>
            <person name="Lipzen A."/>
            <person name="Clum A."/>
            <person name="Drula E."/>
            <person name="Henrissat B."/>
            <person name="Kohler A."/>
            <person name="Grigoriev I.V."/>
            <person name="Martin F.M."/>
            <person name="Hacquard S."/>
        </authorList>
    </citation>
    <scope>NUCLEOTIDE SEQUENCE</scope>
    <source>
        <strain evidence="2">MPI-SDFR-AT-0073</strain>
    </source>
</reference>
<evidence type="ECO:0000256" key="1">
    <source>
        <dbReference type="SAM" id="SignalP"/>
    </source>
</evidence>
<evidence type="ECO:0000313" key="2">
    <source>
        <dbReference type="EMBL" id="KAH6651714.1"/>
    </source>
</evidence>
<feature type="signal peptide" evidence="1">
    <location>
        <begin position="1"/>
        <end position="18"/>
    </location>
</feature>
<dbReference type="PANTHER" id="PTHR38792">
    <property type="entry name" value="BNR/ASP-BOX REPEAT DOMAIN PROTEIN (AFU_ORTHOLOGUE AFUA_7G06430)-RELATED"/>
    <property type="match status" value="1"/>
</dbReference>
<dbReference type="Proteomes" id="UP000758603">
    <property type="component" value="Unassembled WGS sequence"/>
</dbReference>
<protein>
    <submittedName>
        <fullName evidence="2">BNR/Asp-box repeat protein</fullName>
    </submittedName>
</protein>